<evidence type="ECO:0000259" key="12">
    <source>
        <dbReference type="Pfam" id="PF04406"/>
    </source>
</evidence>
<feature type="active site" description="O-(5'-phospho-DNA)-tyrosine intermediate" evidence="10">
    <location>
        <position position="150"/>
    </location>
</feature>
<comment type="caution">
    <text evidence="14">The sequence shown here is derived from an EMBL/GenBank/DDBJ whole genome shotgun (WGS) entry which is preliminary data.</text>
</comment>
<dbReference type="FunFam" id="1.10.10.10:FF:000781">
    <property type="entry name" value="Meiotic recombination protein spo11"/>
    <property type="match status" value="1"/>
</dbReference>
<evidence type="ECO:0000259" key="13">
    <source>
        <dbReference type="Pfam" id="PF21180"/>
    </source>
</evidence>
<proteinExistence type="inferred from homology"/>
<dbReference type="PROSITE" id="PS52041">
    <property type="entry name" value="TOPO_IIB"/>
    <property type="match status" value="1"/>
</dbReference>
<evidence type="ECO:0000256" key="1">
    <source>
        <dbReference type="ARBA" id="ARBA00000185"/>
    </source>
</evidence>
<evidence type="ECO:0000313" key="14">
    <source>
        <dbReference type="EMBL" id="KAK3351151.1"/>
    </source>
</evidence>
<dbReference type="GO" id="GO:0003918">
    <property type="term" value="F:DNA topoisomerase type II (double strand cut, ATP-hydrolyzing) activity"/>
    <property type="evidence" value="ECO:0007669"/>
    <property type="project" value="UniProtKB-UniRule"/>
</dbReference>
<evidence type="ECO:0000256" key="3">
    <source>
        <dbReference type="ARBA" id="ARBA00006559"/>
    </source>
</evidence>
<comment type="catalytic activity">
    <reaction evidence="1 10">
        <text>ATP-dependent breakage, passage and rejoining of double-stranded DNA.</text>
        <dbReference type="EC" id="5.6.2.2"/>
    </reaction>
</comment>
<dbReference type="PANTHER" id="PTHR10848:SF0">
    <property type="entry name" value="MEIOTIC RECOMBINATION PROTEIN SPO11"/>
    <property type="match status" value="1"/>
</dbReference>
<feature type="region of interest" description="Disordered" evidence="11">
    <location>
        <begin position="367"/>
        <end position="395"/>
    </location>
</feature>
<evidence type="ECO:0000256" key="8">
    <source>
        <dbReference type="ARBA" id="ARBA00023125"/>
    </source>
</evidence>
<accession>A0AAE0JKM8</accession>
<comment type="cofactor">
    <cofactor evidence="2">
        <name>Mg(2+)</name>
        <dbReference type="ChEBI" id="CHEBI:18420"/>
    </cofactor>
</comment>
<reference evidence="14" key="2">
    <citation type="submission" date="2023-06" db="EMBL/GenBank/DDBJ databases">
        <authorList>
            <consortium name="Lawrence Berkeley National Laboratory"/>
            <person name="Haridas S."/>
            <person name="Hensen N."/>
            <person name="Bonometti L."/>
            <person name="Westerberg I."/>
            <person name="Brannstrom I.O."/>
            <person name="Guillou S."/>
            <person name="Cros-Aarteil S."/>
            <person name="Calhoun S."/>
            <person name="Kuo A."/>
            <person name="Mondo S."/>
            <person name="Pangilinan J."/>
            <person name="Riley R."/>
            <person name="Labutti K."/>
            <person name="Andreopoulos B."/>
            <person name="Lipzen A."/>
            <person name="Chen C."/>
            <person name="Yanf M."/>
            <person name="Daum C."/>
            <person name="Ng V."/>
            <person name="Clum A."/>
            <person name="Steindorff A."/>
            <person name="Ohm R."/>
            <person name="Martin F."/>
            <person name="Silar P."/>
            <person name="Natvig D."/>
            <person name="Lalanne C."/>
            <person name="Gautier V."/>
            <person name="Ament-Velasquez S.L."/>
            <person name="Kruys A."/>
            <person name="Hutchinson M.I."/>
            <person name="Powell A.J."/>
            <person name="Barry K."/>
            <person name="Miller A.N."/>
            <person name="Grigoriev I.V."/>
            <person name="Debuchy R."/>
            <person name="Gladieux P."/>
            <person name="Thoren M.H."/>
            <person name="Johannesson H."/>
        </authorList>
    </citation>
    <scope>NUCLEOTIDE SEQUENCE</scope>
    <source>
        <strain evidence="14">CBS 560.94</strain>
    </source>
</reference>
<keyword evidence="9 10" id="KW-0413">Isomerase</keyword>
<evidence type="ECO:0000256" key="10">
    <source>
        <dbReference type="PROSITE-ProRule" id="PRU01385"/>
    </source>
</evidence>
<keyword evidence="6" id="KW-0460">Magnesium</keyword>
<dbReference type="EMBL" id="JAUEPP010000002">
    <property type="protein sequence ID" value="KAK3351151.1"/>
    <property type="molecule type" value="Genomic_DNA"/>
</dbReference>
<protein>
    <recommendedName>
        <fullName evidence="4">DNA topoisomerase (ATP-hydrolyzing)</fullName>
        <ecNumber evidence="4">5.6.2.2</ecNumber>
    </recommendedName>
</protein>
<dbReference type="Gene3D" id="1.10.10.10">
    <property type="entry name" value="Winged helix-like DNA-binding domain superfamily/Winged helix DNA-binding domain"/>
    <property type="match status" value="1"/>
</dbReference>
<dbReference type="EC" id="5.6.2.2" evidence="4"/>
<evidence type="ECO:0000256" key="9">
    <source>
        <dbReference type="ARBA" id="ARBA00023235"/>
    </source>
</evidence>
<dbReference type="SUPFAM" id="SSF56726">
    <property type="entry name" value="DNA topoisomerase IV, alpha subunit"/>
    <property type="match status" value="1"/>
</dbReference>
<keyword evidence="15" id="KW-1185">Reference proteome</keyword>
<feature type="domain" description="Topoisomerase 6 subunit A/Spo11 TOPRIM" evidence="13">
    <location>
        <begin position="233"/>
        <end position="362"/>
    </location>
</feature>
<dbReference type="GeneID" id="87863487"/>
<dbReference type="GO" id="GO:0005524">
    <property type="term" value="F:ATP binding"/>
    <property type="evidence" value="ECO:0007669"/>
    <property type="project" value="InterPro"/>
</dbReference>
<dbReference type="Gene3D" id="3.40.1360.10">
    <property type="match status" value="1"/>
</dbReference>
<feature type="domain" description="Spo11/DNA topoisomerase VI subunit A N-terminal" evidence="12">
    <location>
        <begin position="121"/>
        <end position="182"/>
    </location>
</feature>
<feature type="compositionally biased region" description="Polar residues" evidence="11">
    <location>
        <begin position="12"/>
        <end position="23"/>
    </location>
</feature>
<sequence>MYFCPIRNQFLNPPSQPTTSNAHGQFPPVRQRSSVGSGSIGVSRNVVAIPQRHSNDDALTKIEALFETIVDAVSAGSSIVIPYRRSTNAQAFNLTASASNPRDGRHMDSVRFPGRNPQELRRFEALFRIIELSHEALLSGTLITKRNIYYQNMELFRSQSVVDEMVDNVAFTLGVGRNDLNIVATAKGLLAGQIRLIMRGGTSINCAESSDSGVLLPSISAVEKVDFQSVKWLLVIEKEATFRTLSASRYHTVSRAGSGILVTGKGYPDLATRKFLAALHSVRPRLPILALVDFDPHGISILRTYQYGSQRLDHEERTKVPGLRWLGIRSSDVLSKTVVTQDHSANSQGSQSSQDFSSQESIAYSVDAFQDQRPAKRPRTRRTKSHPSDCTAALNEGDRGKAVSVLRDICATARLDATGREHKLELQRMLMLNIKAEIQAVDDFGDITSWLDERLLSHSRYVNSH</sequence>
<evidence type="ECO:0000313" key="15">
    <source>
        <dbReference type="Proteomes" id="UP001278500"/>
    </source>
</evidence>
<evidence type="ECO:0000256" key="11">
    <source>
        <dbReference type="SAM" id="MobiDB-lite"/>
    </source>
</evidence>
<dbReference type="GO" id="GO:0000228">
    <property type="term" value="C:nuclear chromosome"/>
    <property type="evidence" value="ECO:0007669"/>
    <property type="project" value="TreeGrafter"/>
</dbReference>
<organism evidence="14 15">
    <name type="scientific">Neurospora tetraspora</name>
    <dbReference type="NCBI Taxonomy" id="94610"/>
    <lineage>
        <taxon>Eukaryota</taxon>
        <taxon>Fungi</taxon>
        <taxon>Dikarya</taxon>
        <taxon>Ascomycota</taxon>
        <taxon>Pezizomycotina</taxon>
        <taxon>Sordariomycetes</taxon>
        <taxon>Sordariomycetidae</taxon>
        <taxon>Sordariales</taxon>
        <taxon>Sordariaceae</taxon>
        <taxon>Neurospora</taxon>
    </lineage>
</organism>
<reference evidence="14" key="1">
    <citation type="journal article" date="2023" name="Mol. Phylogenet. Evol.">
        <title>Genome-scale phylogeny and comparative genomics of the fungal order Sordariales.</title>
        <authorList>
            <person name="Hensen N."/>
            <person name="Bonometti L."/>
            <person name="Westerberg I."/>
            <person name="Brannstrom I.O."/>
            <person name="Guillou S."/>
            <person name="Cros-Aarteil S."/>
            <person name="Calhoun S."/>
            <person name="Haridas S."/>
            <person name="Kuo A."/>
            <person name="Mondo S."/>
            <person name="Pangilinan J."/>
            <person name="Riley R."/>
            <person name="LaButti K."/>
            <person name="Andreopoulos B."/>
            <person name="Lipzen A."/>
            <person name="Chen C."/>
            <person name="Yan M."/>
            <person name="Daum C."/>
            <person name="Ng V."/>
            <person name="Clum A."/>
            <person name="Steindorff A."/>
            <person name="Ohm R.A."/>
            <person name="Martin F."/>
            <person name="Silar P."/>
            <person name="Natvig D.O."/>
            <person name="Lalanne C."/>
            <person name="Gautier V."/>
            <person name="Ament-Velasquez S.L."/>
            <person name="Kruys A."/>
            <person name="Hutchinson M.I."/>
            <person name="Powell A.J."/>
            <person name="Barry K."/>
            <person name="Miller A.N."/>
            <person name="Grigoriev I.V."/>
            <person name="Debuchy R."/>
            <person name="Gladieux P."/>
            <person name="Hiltunen Thoren M."/>
            <person name="Johannesson H."/>
        </authorList>
    </citation>
    <scope>NUCLEOTIDE SEQUENCE</scope>
    <source>
        <strain evidence="14">CBS 560.94</strain>
    </source>
</reference>
<evidence type="ECO:0000256" key="7">
    <source>
        <dbReference type="ARBA" id="ARBA00023029"/>
    </source>
</evidence>
<dbReference type="GO" id="GO:0007131">
    <property type="term" value="P:reciprocal meiotic recombination"/>
    <property type="evidence" value="ECO:0007669"/>
    <property type="project" value="TreeGrafter"/>
</dbReference>
<dbReference type="GO" id="GO:0042138">
    <property type="term" value="P:meiotic DNA double-strand break formation"/>
    <property type="evidence" value="ECO:0007669"/>
    <property type="project" value="TreeGrafter"/>
</dbReference>
<dbReference type="Pfam" id="PF04406">
    <property type="entry name" value="TP6A_N"/>
    <property type="match status" value="1"/>
</dbReference>
<evidence type="ECO:0000256" key="4">
    <source>
        <dbReference type="ARBA" id="ARBA00012895"/>
    </source>
</evidence>
<keyword evidence="7 10" id="KW-0799">Topoisomerase</keyword>
<gene>
    <name evidence="14" type="ORF">B0H65DRAFT_456994</name>
</gene>
<evidence type="ECO:0000256" key="2">
    <source>
        <dbReference type="ARBA" id="ARBA00001946"/>
    </source>
</evidence>
<dbReference type="Pfam" id="PF21180">
    <property type="entry name" value="TOP6A-Spo11_Toprim"/>
    <property type="match status" value="1"/>
</dbReference>
<name>A0AAE0JKM8_9PEZI</name>
<dbReference type="InterPro" id="IPR013049">
    <property type="entry name" value="Spo11/TopoVI_A_N"/>
</dbReference>
<feature type="region of interest" description="Disordered" evidence="11">
    <location>
        <begin position="12"/>
        <end position="38"/>
    </location>
</feature>
<keyword evidence="5" id="KW-0479">Metal-binding</keyword>
<comment type="similarity">
    <text evidence="3 10">Belongs to the TOP6A family.</text>
</comment>
<keyword evidence="8 10" id="KW-0238">DNA-binding</keyword>
<dbReference type="PANTHER" id="PTHR10848">
    <property type="entry name" value="MEIOTIC RECOMBINATION PROTEIN SPO11"/>
    <property type="match status" value="1"/>
</dbReference>
<dbReference type="GO" id="GO:0003677">
    <property type="term" value="F:DNA binding"/>
    <property type="evidence" value="ECO:0007669"/>
    <property type="project" value="UniProtKB-UniRule"/>
</dbReference>
<dbReference type="GO" id="GO:0000706">
    <property type="term" value="P:meiotic DNA double-strand break processing"/>
    <property type="evidence" value="ECO:0007669"/>
    <property type="project" value="TreeGrafter"/>
</dbReference>
<dbReference type="InterPro" id="IPR036388">
    <property type="entry name" value="WH-like_DNA-bd_sf"/>
</dbReference>
<dbReference type="RefSeq" id="XP_062684446.1">
    <property type="nucleotide sequence ID" value="XM_062826333.1"/>
</dbReference>
<evidence type="ECO:0000256" key="6">
    <source>
        <dbReference type="ARBA" id="ARBA00022842"/>
    </source>
</evidence>
<dbReference type="PRINTS" id="PR01550">
    <property type="entry name" value="TOP6AFAMILY"/>
</dbReference>
<evidence type="ECO:0000256" key="5">
    <source>
        <dbReference type="ARBA" id="ARBA00022723"/>
    </source>
</evidence>
<feature type="compositionally biased region" description="Basic residues" evidence="11">
    <location>
        <begin position="375"/>
        <end position="385"/>
    </location>
</feature>
<dbReference type="Proteomes" id="UP001278500">
    <property type="component" value="Unassembled WGS sequence"/>
</dbReference>
<dbReference type="InterPro" id="IPR002815">
    <property type="entry name" value="Spo11/TopoVI_A"/>
</dbReference>
<dbReference type="CDD" id="cd00223">
    <property type="entry name" value="TOPRIM_TopoIIB_SPO"/>
    <property type="match status" value="1"/>
</dbReference>
<dbReference type="AlphaFoldDB" id="A0AAE0JKM8"/>
<dbReference type="InterPro" id="IPR034136">
    <property type="entry name" value="TOPRIM_Topo6A/Spo11"/>
</dbReference>
<dbReference type="GO" id="GO:0046872">
    <property type="term" value="F:metal ion binding"/>
    <property type="evidence" value="ECO:0007669"/>
    <property type="project" value="UniProtKB-KW"/>
</dbReference>
<dbReference type="InterPro" id="IPR036078">
    <property type="entry name" value="Spo11/TopoVI_A_sf"/>
</dbReference>
<feature type="compositionally biased region" description="Low complexity" evidence="11">
    <location>
        <begin position="29"/>
        <end position="38"/>
    </location>
</feature>